<accession>A0AAW2Q6T9</accession>
<dbReference type="EMBL" id="JACGWM010000007">
    <property type="protein sequence ID" value="KAL0363205.1"/>
    <property type="molecule type" value="Genomic_DNA"/>
</dbReference>
<dbReference type="Gene3D" id="1.20.5.110">
    <property type="match status" value="1"/>
</dbReference>
<evidence type="ECO:0000256" key="10">
    <source>
        <dbReference type="ARBA" id="ARBA00023136"/>
    </source>
</evidence>
<evidence type="ECO:0000256" key="12">
    <source>
        <dbReference type="SAM" id="Coils"/>
    </source>
</evidence>
<reference evidence="14" key="1">
    <citation type="submission" date="2020-06" db="EMBL/GenBank/DDBJ databases">
        <authorList>
            <person name="Li T."/>
            <person name="Hu X."/>
            <person name="Zhang T."/>
            <person name="Song X."/>
            <person name="Zhang H."/>
            <person name="Dai N."/>
            <person name="Sheng W."/>
            <person name="Hou X."/>
            <person name="Wei L."/>
        </authorList>
    </citation>
    <scope>NUCLEOTIDE SEQUENCE</scope>
    <source>
        <strain evidence="14">KEN8</strain>
        <tissue evidence="14">Leaf</tissue>
    </source>
</reference>
<comment type="similarity">
    <text evidence="2 11">Belongs to the BCAP29/BCAP31 family.</text>
</comment>
<keyword evidence="6 11" id="KW-0256">Endoplasmic reticulum</keyword>
<comment type="subcellular location">
    <subcellularLocation>
        <location evidence="1 11">Endoplasmic reticulum membrane</location>
        <topology evidence="1 11">Multi-pass membrane protein</topology>
    </subcellularLocation>
</comment>
<evidence type="ECO:0000313" key="14">
    <source>
        <dbReference type="EMBL" id="KAL0363205.1"/>
    </source>
</evidence>
<evidence type="ECO:0000256" key="3">
    <source>
        <dbReference type="ARBA" id="ARBA00022448"/>
    </source>
</evidence>
<evidence type="ECO:0000256" key="1">
    <source>
        <dbReference type="ARBA" id="ARBA00004477"/>
    </source>
</evidence>
<dbReference type="AlphaFoldDB" id="A0AAW2Q6T9"/>
<evidence type="ECO:0000256" key="2">
    <source>
        <dbReference type="ARBA" id="ARBA00007956"/>
    </source>
</evidence>
<comment type="caution">
    <text evidence="14">The sequence shown here is derived from an EMBL/GenBank/DDBJ whole genome shotgun (WGS) entry which is preliminary data.</text>
</comment>
<feature type="coiled-coil region" evidence="12">
    <location>
        <begin position="142"/>
        <end position="211"/>
    </location>
</feature>
<feature type="transmembrane region" description="Helical" evidence="11">
    <location>
        <begin position="84"/>
        <end position="104"/>
    </location>
</feature>
<proteinExistence type="inferred from homology"/>
<evidence type="ECO:0000256" key="13">
    <source>
        <dbReference type="SAM" id="MobiDB-lite"/>
    </source>
</evidence>
<keyword evidence="11" id="KW-0931">ER-Golgi transport</keyword>
<dbReference type="FunFam" id="1.20.5.110:FF:000011">
    <property type="entry name" value="B-cell receptor-associated protein 29"/>
    <property type="match status" value="1"/>
</dbReference>
<feature type="transmembrane region" description="Helical" evidence="11">
    <location>
        <begin position="6"/>
        <end position="22"/>
    </location>
</feature>
<dbReference type="PANTHER" id="PTHR12701">
    <property type="entry name" value="BCR-ASSOCIATED PROTEIN, BAP"/>
    <property type="match status" value="1"/>
</dbReference>
<dbReference type="GO" id="GO:0070973">
    <property type="term" value="P:protein localization to endoplasmic reticulum exit site"/>
    <property type="evidence" value="ECO:0007669"/>
    <property type="project" value="UniProtKB-UniRule"/>
</dbReference>
<protein>
    <recommendedName>
        <fullName evidence="11">Endoplasmic reticulum transmembrane protein</fullName>
    </recommendedName>
</protein>
<keyword evidence="4 11" id="KW-0812">Transmembrane</keyword>
<evidence type="ECO:0000256" key="11">
    <source>
        <dbReference type="RuleBase" id="RU367026"/>
    </source>
</evidence>
<feature type="transmembrane region" description="Helical" evidence="11">
    <location>
        <begin position="43"/>
        <end position="64"/>
    </location>
</feature>
<evidence type="ECO:0000256" key="5">
    <source>
        <dbReference type="ARBA" id="ARBA00022703"/>
    </source>
</evidence>
<evidence type="ECO:0000256" key="7">
    <source>
        <dbReference type="ARBA" id="ARBA00022927"/>
    </source>
</evidence>
<comment type="function">
    <text evidence="11">May play a role in anterograde transport of membrane proteins from the endoplasmic reticulum to the Golgi.</text>
</comment>
<evidence type="ECO:0000256" key="4">
    <source>
        <dbReference type="ARBA" id="ARBA00022692"/>
    </source>
</evidence>
<keyword evidence="8 11" id="KW-1133">Transmembrane helix</keyword>
<feature type="compositionally biased region" description="Polar residues" evidence="13">
    <location>
        <begin position="236"/>
        <end position="252"/>
    </location>
</feature>
<gene>
    <name evidence="14" type="ORF">Scaly_1275700</name>
</gene>
<reference evidence="14" key="2">
    <citation type="journal article" date="2024" name="Plant">
        <title>Genomic evolution and insights into agronomic trait innovations of Sesamum species.</title>
        <authorList>
            <person name="Miao H."/>
            <person name="Wang L."/>
            <person name="Qu L."/>
            <person name="Liu H."/>
            <person name="Sun Y."/>
            <person name="Le M."/>
            <person name="Wang Q."/>
            <person name="Wei S."/>
            <person name="Zheng Y."/>
            <person name="Lin W."/>
            <person name="Duan Y."/>
            <person name="Cao H."/>
            <person name="Xiong S."/>
            <person name="Wang X."/>
            <person name="Wei L."/>
            <person name="Li C."/>
            <person name="Ma Q."/>
            <person name="Ju M."/>
            <person name="Zhao R."/>
            <person name="Li G."/>
            <person name="Mu C."/>
            <person name="Tian Q."/>
            <person name="Mei H."/>
            <person name="Zhang T."/>
            <person name="Gao T."/>
            <person name="Zhang H."/>
        </authorList>
    </citation>
    <scope>NUCLEOTIDE SEQUENCE</scope>
    <source>
        <strain evidence="14">KEN8</strain>
    </source>
</reference>
<evidence type="ECO:0000256" key="6">
    <source>
        <dbReference type="ARBA" id="ARBA00022824"/>
    </source>
</evidence>
<evidence type="ECO:0000256" key="8">
    <source>
        <dbReference type="ARBA" id="ARBA00022989"/>
    </source>
</evidence>
<keyword evidence="7 11" id="KW-0653">Protein transport</keyword>
<keyword evidence="9 12" id="KW-0175">Coiled coil</keyword>
<dbReference type="GO" id="GO:0006888">
    <property type="term" value="P:endoplasmic reticulum to Golgi vesicle-mediated transport"/>
    <property type="evidence" value="ECO:0007669"/>
    <property type="project" value="UniProtKB-UniRule"/>
</dbReference>
<dbReference type="GO" id="GO:0006886">
    <property type="term" value="P:intracellular protein transport"/>
    <property type="evidence" value="ECO:0007669"/>
    <property type="project" value="UniProtKB-UniRule"/>
</dbReference>
<dbReference type="GO" id="GO:0005789">
    <property type="term" value="C:endoplasmic reticulum membrane"/>
    <property type="evidence" value="ECO:0007669"/>
    <property type="project" value="UniProtKB-SubCell"/>
</dbReference>
<evidence type="ECO:0000256" key="9">
    <source>
        <dbReference type="ARBA" id="ARBA00023054"/>
    </source>
</evidence>
<organism evidence="14">
    <name type="scientific">Sesamum calycinum</name>
    <dbReference type="NCBI Taxonomy" id="2727403"/>
    <lineage>
        <taxon>Eukaryota</taxon>
        <taxon>Viridiplantae</taxon>
        <taxon>Streptophyta</taxon>
        <taxon>Embryophyta</taxon>
        <taxon>Tracheophyta</taxon>
        <taxon>Spermatophyta</taxon>
        <taxon>Magnoliopsida</taxon>
        <taxon>eudicotyledons</taxon>
        <taxon>Gunneridae</taxon>
        <taxon>Pentapetalae</taxon>
        <taxon>asterids</taxon>
        <taxon>lamiids</taxon>
        <taxon>Lamiales</taxon>
        <taxon>Pedaliaceae</taxon>
        <taxon>Sesamum</taxon>
    </lineage>
</organism>
<feature type="region of interest" description="Disordered" evidence="13">
    <location>
        <begin position="295"/>
        <end position="315"/>
    </location>
</feature>
<sequence>MIQLLFTLIFSEMALIVVFVFKTPLRKLVIMGLDRVKRGRGPVVVKTVAATIFVVMMASVYNAVAIQRRWIQDGEANPTDQILFANHILEASLMGFALFLALMIDRLHHYIRELRIRRKTMEAVKKQSRVFEDSKPPATEEIKALEEEMAALRGRIKDLETQLEEKNKEAGSAEANAMALKKQSEGFLLEYDRLLEENQNLRSQLQSLDRKFSLSDGKKVISVSVLDSKKTKHSAESMSISPDATTPVTSREYSAEASARKDVKRKSDRKNSILHGTPKLPEMELQAKLAVLGAATNKKKAGRSAAGKRLAPDKR</sequence>
<feature type="region of interest" description="Disordered" evidence="13">
    <location>
        <begin position="227"/>
        <end position="280"/>
    </location>
</feature>
<dbReference type="InterPro" id="IPR008417">
    <property type="entry name" value="BAP29/BAP31"/>
</dbReference>
<dbReference type="PANTHER" id="PTHR12701:SF18">
    <property type="entry name" value="ENDOPLASMIC RETICULUM TRANSMEMBRANE PROTEIN"/>
    <property type="match status" value="1"/>
</dbReference>
<keyword evidence="3 11" id="KW-0813">Transport</keyword>
<name>A0AAW2Q6T9_9LAMI</name>
<keyword evidence="10 11" id="KW-0472">Membrane</keyword>
<keyword evidence="5" id="KW-0053">Apoptosis</keyword>